<dbReference type="GO" id="GO:0043138">
    <property type="term" value="F:3'-5' DNA helicase activity"/>
    <property type="evidence" value="ECO:0007669"/>
    <property type="project" value="UniProtKB-EC"/>
</dbReference>
<dbReference type="EC" id="5.6.2.4" evidence="5"/>
<proteinExistence type="inferred from homology"/>
<evidence type="ECO:0000259" key="7">
    <source>
        <dbReference type="PROSITE" id="PS51192"/>
    </source>
</evidence>
<reference evidence="8 9" key="1">
    <citation type="journal article" date="2024" name="J Genomics">
        <title>Draft genome sequencing and assembly of Favolaschia claudopus CIRM-BRFM 2984 isolated from oak limbs.</title>
        <authorList>
            <person name="Navarro D."/>
            <person name="Drula E."/>
            <person name="Chaduli D."/>
            <person name="Cazenave R."/>
            <person name="Ahrendt S."/>
            <person name="Wang J."/>
            <person name="Lipzen A."/>
            <person name="Daum C."/>
            <person name="Barry K."/>
            <person name="Grigoriev I.V."/>
            <person name="Favel A."/>
            <person name="Rosso M.N."/>
            <person name="Martin F."/>
        </authorList>
    </citation>
    <scope>NUCLEOTIDE SEQUENCE [LARGE SCALE GENOMIC DNA]</scope>
    <source>
        <strain evidence="8 9">CIRM-BRFM 2984</strain>
    </source>
</reference>
<dbReference type="InterPro" id="IPR011545">
    <property type="entry name" value="DEAD/DEAH_box_helicase_dom"/>
</dbReference>
<dbReference type="GO" id="GO:0005694">
    <property type="term" value="C:chromosome"/>
    <property type="evidence" value="ECO:0007669"/>
    <property type="project" value="TreeGrafter"/>
</dbReference>
<dbReference type="InterPro" id="IPR027417">
    <property type="entry name" value="P-loop_NTPase"/>
</dbReference>
<comment type="caution">
    <text evidence="8">The sequence shown here is derived from an EMBL/GenBank/DDBJ whole genome shotgun (WGS) entry which is preliminary data.</text>
</comment>
<dbReference type="GO" id="GO:0016787">
    <property type="term" value="F:hydrolase activity"/>
    <property type="evidence" value="ECO:0007669"/>
    <property type="project" value="UniProtKB-KW"/>
</dbReference>
<feature type="region of interest" description="Disordered" evidence="6">
    <location>
        <begin position="618"/>
        <end position="713"/>
    </location>
</feature>
<dbReference type="GO" id="GO:0009378">
    <property type="term" value="F:four-way junction helicase activity"/>
    <property type="evidence" value="ECO:0007669"/>
    <property type="project" value="TreeGrafter"/>
</dbReference>
<evidence type="ECO:0000256" key="1">
    <source>
        <dbReference type="ARBA" id="ARBA00005446"/>
    </source>
</evidence>
<dbReference type="PROSITE" id="PS51192">
    <property type="entry name" value="HELICASE_ATP_BIND_1"/>
    <property type="match status" value="1"/>
</dbReference>
<keyword evidence="2" id="KW-0238">DNA-binding</keyword>
<dbReference type="Pfam" id="PF00270">
    <property type="entry name" value="DEAD"/>
    <property type="match status" value="1"/>
</dbReference>
<dbReference type="Gene3D" id="3.40.50.300">
    <property type="entry name" value="P-loop containing nucleotide triphosphate hydrolases"/>
    <property type="match status" value="2"/>
</dbReference>
<comment type="catalytic activity">
    <reaction evidence="4">
        <text>Couples ATP hydrolysis with the unwinding of duplex DNA by translocating in the 3'-5' direction.</text>
        <dbReference type="EC" id="5.6.2.4"/>
    </reaction>
</comment>
<dbReference type="SUPFAM" id="SSF52540">
    <property type="entry name" value="P-loop containing nucleoside triphosphate hydrolases"/>
    <property type="match status" value="2"/>
</dbReference>
<dbReference type="GO" id="GO:0005524">
    <property type="term" value="F:ATP binding"/>
    <property type="evidence" value="ECO:0007669"/>
    <property type="project" value="InterPro"/>
</dbReference>
<feature type="compositionally biased region" description="Low complexity" evidence="6">
    <location>
        <begin position="673"/>
        <end position="684"/>
    </location>
</feature>
<evidence type="ECO:0000256" key="5">
    <source>
        <dbReference type="ARBA" id="ARBA00034808"/>
    </source>
</evidence>
<feature type="compositionally biased region" description="Low complexity" evidence="6">
    <location>
        <begin position="404"/>
        <end position="417"/>
    </location>
</feature>
<evidence type="ECO:0000256" key="4">
    <source>
        <dbReference type="ARBA" id="ARBA00034617"/>
    </source>
</evidence>
<evidence type="ECO:0000313" key="9">
    <source>
        <dbReference type="Proteomes" id="UP001362999"/>
    </source>
</evidence>
<name>A0AAV9ZZV7_9AGAR</name>
<protein>
    <recommendedName>
        <fullName evidence="5">DNA 3'-5' helicase</fullName>
        <ecNumber evidence="5">5.6.2.4</ecNumber>
    </recommendedName>
</protein>
<dbReference type="Proteomes" id="UP001362999">
    <property type="component" value="Unassembled WGS sequence"/>
</dbReference>
<sequence>MPQNIRWRSPAGRETLQKIVRKLIPTWMDGLRPTQEDLVAAIMDQEDVLCCTATGDGKSAAFSIPILAMNEYTKYPDLYPRGLASKANPVGIVITPTKGLALNIVIELQRLGISAFAYCRESLADARRRGLDLAVEIGNCVVYQVVCVDPEHLKTQEWRDIANSTIFRSRIIYAVTDEVHLVNEWGADFRVDFKTIGLFLRGRLPGSISIVGLSATLAPGTDTSAICQSLGFLQGRFVLIRRSNERPNIQFSVQTLTHGLAGSEFPDLLPFLRSGRKAIIHFHSLEMLFRCYVYLWRLQSPSSDKLRRVRIYCSLCLAEYNQETIRMIDNDPLCQIILATIAFSNGINARLLLDSISMGFRTTLDIMWQEKGRAGRAEDVVARGVILIQESTVKAAQKLISGTTSSEATPTSTAPKSTKSKRGGKQKASETMSMTKARFILEKTCYIAFLNKHYQNPPSETAYLDCLAAKRALPCSLCLERADKTIEFSAPASAIALPPLESPTSNSTAVPQRKKLKLTRVERQNADSRLIRLRNSIRLQEHKAGRFLELPQNMFLSTSLRSSLLDKLLSIDSIDILNMHVRDWRHRTHHSNALYDIILDLQTEVRDDREAARKAQNAAARKKRVSKRKAAEVFDDEEEEEYEEEGEQNDEEGDDEENQYSDSFFPETILIPSSRSTRASRSTAVIDNESGRPALKSVTNTKRQRQEKPPPMGVAAIEKTFRPPYKARIRG</sequence>
<evidence type="ECO:0000256" key="2">
    <source>
        <dbReference type="ARBA" id="ARBA00023125"/>
    </source>
</evidence>
<dbReference type="GO" id="GO:0000724">
    <property type="term" value="P:double-strand break repair via homologous recombination"/>
    <property type="evidence" value="ECO:0007669"/>
    <property type="project" value="TreeGrafter"/>
</dbReference>
<evidence type="ECO:0000256" key="6">
    <source>
        <dbReference type="SAM" id="MobiDB-lite"/>
    </source>
</evidence>
<gene>
    <name evidence="8" type="ORF">R3P38DRAFT_2566070</name>
</gene>
<dbReference type="EMBL" id="JAWWNJ010000098">
    <property type="protein sequence ID" value="KAK6996217.1"/>
    <property type="molecule type" value="Genomic_DNA"/>
</dbReference>
<dbReference type="PANTHER" id="PTHR13710">
    <property type="entry name" value="DNA HELICASE RECQ FAMILY MEMBER"/>
    <property type="match status" value="1"/>
</dbReference>
<feature type="region of interest" description="Disordered" evidence="6">
    <location>
        <begin position="404"/>
        <end position="431"/>
    </location>
</feature>
<keyword evidence="8" id="KW-0378">Hydrolase</keyword>
<dbReference type="InterPro" id="IPR014001">
    <property type="entry name" value="Helicase_ATP-bd"/>
</dbReference>
<dbReference type="PANTHER" id="PTHR13710:SF105">
    <property type="entry name" value="ATP-DEPENDENT DNA HELICASE Q1"/>
    <property type="match status" value="1"/>
</dbReference>
<feature type="domain" description="Helicase ATP-binding" evidence="7">
    <location>
        <begin position="39"/>
        <end position="235"/>
    </location>
</feature>
<organism evidence="8 9">
    <name type="scientific">Favolaschia claudopus</name>
    <dbReference type="NCBI Taxonomy" id="2862362"/>
    <lineage>
        <taxon>Eukaryota</taxon>
        <taxon>Fungi</taxon>
        <taxon>Dikarya</taxon>
        <taxon>Basidiomycota</taxon>
        <taxon>Agaricomycotina</taxon>
        <taxon>Agaricomycetes</taxon>
        <taxon>Agaricomycetidae</taxon>
        <taxon>Agaricales</taxon>
        <taxon>Marasmiineae</taxon>
        <taxon>Mycenaceae</taxon>
        <taxon>Favolaschia</taxon>
    </lineage>
</organism>
<dbReference type="AlphaFoldDB" id="A0AAV9ZZV7"/>
<evidence type="ECO:0000313" key="8">
    <source>
        <dbReference type="EMBL" id="KAK6996217.1"/>
    </source>
</evidence>
<keyword evidence="9" id="KW-1185">Reference proteome</keyword>
<comment type="similarity">
    <text evidence="1">Belongs to the helicase family. RecQ subfamily.</text>
</comment>
<dbReference type="SMART" id="SM00487">
    <property type="entry name" value="DEXDc"/>
    <property type="match status" value="1"/>
</dbReference>
<keyword evidence="3" id="KW-0413">Isomerase</keyword>
<accession>A0AAV9ZZV7</accession>
<feature type="compositionally biased region" description="Acidic residues" evidence="6">
    <location>
        <begin position="633"/>
        <end position="659"/>
    </location>
</feature>
<dbReference type="GO" id="GO:0005737">
    <property type="term" value="C:cytoplasm"/>
    <property type="evidence" value="ECO:0007669"/>
    <property type="project" value="TreeGrafter"/>
</dbReference>
<evidence type="ECO:0000256" key="3">
    <source>
        <dbReference type="ARBA" id="ARBA00023235"/>
    </source>
</evidence>
<dbReference type="GO" id="GO:0003677">
    <property type="term" value="F:DNA binding"/>
    <property type="evidence" value="ECO:0007669"/>
    <property type="project" value="UniProtKB-KW"/>
</dbReference>